<keyword evidence="1" id="KW-0732">Signal</keyword>
<dbReference type="EMBL" id="CAXLJM020000023">
    <property type="protein sequence ID" value="CAL8089318.1"/>
    <property type="molecule type" value="Genomic_DNA"/>
</dbReference>
<comment type="caution">
    <text evidence="2">The sequence shown here is derived from an EMBL/GenBank/DDBJ whole genome shotgun (WGS) entry which is preliminary data.</text>
</comment>
<dbReference type="Proteomes" id="UP001642540">
    <property type="component" value="Unassembled WGS sequence"/>
</dbReference>
<accession>A0ABP1Q4U0</accession>
<feature type="chain" id="PRO_5045076774" evidence="1">
    <location>
        <begin position="24"/>
        <end position="238"/>
    </location>
</feature>
<feature type="signal peptide" evidence="1">
    <location>
        <begin position="1"/>
        <end position="23"/>
    </location>
</feature>
<organism evidence="2 3">
    <name type="scientific">Orchesella dallaii</name>
    <dbReference type="NCBI Taxonomy" id="48710"/>
    <lineage>
        <taxon>Eukaryota</taxon>
        <taxon>Metazoa</taxon>
        <taxon>Ecdysozoa</taxon>
        <taxon>Arthropoda</taxon>
        <taxon>Hexapoda</taxon>
        <taxon>Collembola</taxon>
        <taxon>Entomobryomorpha</taxon>
        <taxon>Entomobryoidea</taxon>
        <taxon>Orchesellidae</taxon>
        <taxon>Orchesellinae</taxon>
        <taxon>Orchesella</taxon>
    </lineage>
</organism>
<gene>
    <name evidence="2" type="ORF">ODALV1_LOCUS7333</name>
</gene>
<evidence type="ECO:0000256" key="1">
    <source>
        <dbReference type="SAM" id="SignalP"/>
    </source>
</evidence>
<sequence>MKKGKIIVLLFLLGVTFTEIASASVESNDTSSLMDVISPARDKPNKQCYCDYYCCPYCGDPTSWGTEPTYTYPTADPTTWRPVSSTYNTPEPSSWPTESSSWLTETTTAAVTWPPPTCPPQRLSKPEFTKTIYQSALPSWPIAGTTVHLGIQANTSDGAPLRYQLDTTIEFLTLSASQDIIFISNVADGAFVGPNNVMIFEVSALVIGDETRSSNAAVAIVFPRSTREDEAASEDEHS</sequence>
<keyword evidence="3" id="KW-1185">Reference proteome</keyword>
<proteinExistence type="predicted"/>
<protein>
    <submittedName>
        <fullName evidence="2">Uncharacterized protein</fullName>
    </submittedName>
</protein>
<reference evidence="2 3" key="1">
    <citation type="submission" date="2024-08" db="EMBL/GenBank/DDBJ databases">
        <authorList>
            <person name="Cucini C."/>
            <person name="Frati F."/>
        </authorList>
    </citation>
    <scope>NUCLEOTIDE SEQUENCE [LARGE SCALE GENOMIC DNA]</scope>
</reference>
<evidence type="ECO:0000313" key="2">
    <source>
        <dbReference type="EMBL" id="CAL8089318.1"/>
    </source>
</evidence>
<evidence type="ECO:0000313" key="3">
    <source>
        <dbReference type="Proteomes" id="UP001642540"/>
    </source>
</evidence>
<name>A0ABP1Q4U0_9HEXA</name>